<evidence type="ECO:0000313" key="13">
    <source>
        <dbReference type="Proteomes" id="UP000216411"/>
    </source>
</evidence>
<dbReference type="InterPro" id="IPR011763">
    <property type="entry name" value="COA_CT_C"/>
</dbReference>
<dbReference type="Pfam" id="PF03255">
    <property type="entry name" value="ACCA"/>
    <property type="match status" value="1"/>
</dbReference>
<keyword evidence="8" id="KW-0443">Lipid metabolism</keyword>
<comment type="caution">
    <text evidence="12">The sequence shown here is derived from an EMBL/GenBank/DDBJ whole genome shotgun (WGS) entry which is preliminary data.</text>
</comment>
<protein>
    <recommendedName>
        <fullName evidence="2">acetyl-CoA carboxytransferase</fullName>
        <ecNumber evidence="2">2.1.3.15</ecNumber>
    </recommendedName>
</protein>
<dbReference type="RefSeq" id="WP_094376760.1">
    <property type="nucleotide sequence ID" value="NZ_NOKA02000002.1"/>
</dbReference>
<dbReference type="PANTHER" id="PTHR42853:SF3">
    <property type="entry name" value="ACETYL-COENZYME A CARBOXYLASE CARBOXYL TRANSFERASE SUBUNIT ALPHA, CHLOROPLASTIC"/>
    <property type="match status" value="1"/>
</dbReference>
<evidence type="ECO:0000256" key="8">
    <source>
        <dbReference type="ARBA" id="ARBA00023098"/>
    </source>
</evidence>
<feature type="domain" description="CoA carboxyltransferase C-terminal" evidence="11">
    <location>
        <begin position="4"/>
        <end position="245"/>
    </location>
</feature>
<keyword evidence="9" id="KW-0275">Fatty acid biosynthesis</keyword>
<evidence type="ECO:0000256" key="2">
    <source>
        <dbReference type="ARBA" id="ARBA00011883"/>
    </source>
</evidence>
<evidence type="ECO:0000256" key="5">
    <source>
        <dbReference type="ARBA" id="ARBA00022741"/>
    </source>
</evidence>
<dbReference type="Proteomes" id="UP000216411">
    <property type="component" value="Unassembled WGS sequence"/>
</dbReference>
<evidence type="ECO:0000256" key="3">
    <source>
        <dbReference type="ARBA" id="ARBA00022516"/>
    </source>
</evidence>
<keyword evidence="6" id="KW-0276">Fatty acid metabolism</keyword>
<dbReference type="GO" id="GO:0009317">
    <property type="term" value="C:acetyl-CoA carboxylase complex"/>
    <property type="evidence" value="ECO:0007669"/>
    <property type="project" value="InterPro"/>
</dbReference>
<evidence type="ECO:0000259" key="11">
    <source>
        <dbReference type="PROSITE" id="PS50989"/>
    </source>
</evidence>
<keyword evidence="5" id="KW-0547">Nucleotide-binding</keyword>
<dbReference type="EC" id="2.1.3.15" evidence="2"/>
<evidence type="ECO:0000256" key="7">
    <source>
        <dbReference type="ARBA" id="ARBA00022840"/>
    </source>
</evidence>
<comment type="catalytic activity">
    <reaction evidence="10">
        <text>N(6)-carboxybiotinyl-L-lysyl-[protein] + acetyl-CoA = N(6)-biotinyl-L-lysyl-[protein] + malonyl-CoA</text>
        <dbReference type="Rhea" id="RHEA:54728"/>
        <dbReference type="Rhea" id="RHEA-COMP:10505"/>
        <dbReference type="Rhea" id="RHEA-COMP:10506"/>
        <dbReference type="ChEBI" id="CHEBI:57288"/>
        <dbReference type="ChEBI" id="CHEBI:57384"/>
        <dbReference type="ChEBI" id="CHEBI:83144"/>
        <dbReference type="ChEBI" id="CHEBI:83145"/>
        <dbReference type="EC" id="2.1.3.15"/>
    </reaction>
</comment>
<keyword evidence="3" id="KW-0444">Lipid biosynthesis</keyword>
<dbReference type="SUPFAM" id="SSF52096">
    <property type="entry name" value="ClpP/crotonase"/>
    <property type="match status" value="1"/>
</dbReference>
<comment type="pathway">
    <text evidence="1">Lipid metabolism; malonyl-CoA biosynthesis; malonyl-CoA from acetyl-CoA: step 1/1.</text>
</comment>
<sequence length="281" mass="31402">MKSSSNEELENNNAWSKVLLARKITRFRSLEMIKNVFDSFIPLHGDRGIGDDKSIIGGIALLNHQAVTIIGQQKGNTPREMEYHQYGMTKPEGYRKSLRLMRQAEKFRRPIICLIDTPGAFPGVLAEENGQAEAIARNLYEMANFTVPIVSIIIGEGGSGGALALGVANRVFMMENAVYSVVSPEGCASILCKDSRKAPDMAGNLKVTARDLKNYGVIDEIISEEGTNEVIFKRIKQNINKELLRCSQLNGEEVRKERIEKFRKIGSEITFTQYDTRVKKS</sequence>
<dbReference type="GO" id="GO:0006633">
    <property type="term" value="P:fatty acid biosynthetic process"/>
    <property type="evidence" value="ECO:0007669"/>
    <property type="project" value="UniProtKB-KW"/>
</dbReference>
<keyword evidence="13" id="KW-1185">Reference proteome</keyword>
<dbReference type="AlphaFoldDB" id="A0A371JJI3"/>
<accession>A0A371JJI3</accession>
<dbReference type="GO" id="GO:0005524">
    <property type="term" value="F:ATP binding"/>
    <property type="evidence" value="ECO:0007669"/>
    <property type="project" value="UniProtKB-KW"/>
</dbReference>
<name>A0A371JJI3_9FIRM</name>
<dbReference type="UniPathway" id="UPA00655">
    <property type="reaction ID" value="UER00711"/>
</dbReference>
<evidence type="ECO:0000313" key="12">
    <source>
        <dbReference type="EMBL" id="RDY32894.1"/>
    </source>
</evidence>
<keyword evidence="7" id="KW-0067">ATP-binding</keyword>
<dbReference type="PRINTS" id="PR01069">
    <property type="entry name" value="ACCCTRFRASEA"/>
</dbReference>
<dbReference type="GO" id="GO:0016743">
    <property type="term" value="F:carboxyl- or carbamoyltransferase activity"/>
    <property type="evidence" value="ECO:0007669"/>
    <property type="project" value="InterPro"/>
</dbReference>
<dbReference type="EMBL" id="NOKA02000002">
    <property type="protein sequence ID" value="RDY32894.1"/>
    <property type="molecule type" value="Genomic_DNA"/>
</dbReference>
<dbReference type="GO" id="GO:2001295">
    <property type="term" value="P:malonyl-CoA biosynthetic process"/>
    <property type="evidence" value="ECO:0007669"/>
    <property type="project" value="UniProtKB-UniPathway"/>
</dbReference>
<evidence type="ECO:0000256" key="4">
    <source>
        <dbReference type="ARBA" id="ARBA00022679"/>
    </source>
</evidence>
<dbReference type="NCBIfam" id="NF041504">
    <property type="entry name" value="AccA_sub"/>
    <property type="match status" value="1"/>
</dbReference>
<organism evidence="12 13">
    <name type="scientific">Lachnotalea glycerini</name>
    <dbReference type="NCBI Taxonomy" id="1763509"/>
    <lineage>
        <taxon>Bacteria</taxon>
        <taxon>Bacillati</taxon>
        <taxon>Bacillota</taxon>
        <taxon>Clostridia</taxon>
        <taxon>Lachnospirales</taxon>
        <taxon>Lachnospiraceae</taxon>
        <taxon>Lachnotalea</taxon>
    </lineage>
</organism>
<dbReference type="Gene3D" id="3.90.226.10">
    <property type="entry name" value="2-enoyl-CoA Hydratase, Chain A, domain 1"/>
    <property type="match status" value="1"/>
</dbReference>
<reference evidence="12 13" key="1">
    <citation type="journal article" date="2017" name="Genome Announc.">
        <title>Draft Genome Sequence of a Sporulating and Motile Strain of Lachnotalea glycerini Isolated from Water in Quebec City, Canada.</title>
        <authorList>
            <person name="Maheux A.F."/>
            <person name="Boudreau D.K."/>
            <person name="Berube E."/>
            <person name="Boissinot M."/>
            <person name="Raymond F."/>
            <person name="Brodeur S."/>
            <person name="Corbeil J."/>
            <person name="Isabel S."/>
            <person name="Omar R.F."/>
            <person name="Bergeron M.G."/>
        </authorList>
    </citation>
    <scope>NUCLEOTIDE SEQUENCE [LARGE SCALE GENOMIC DNA]</scope>
    <source>
        <strain evidence="12 13">CCRI-19302</strain>
    </source>
</reference>
<dbReference type="InterPro" id="IPR001095">
    <property type="entry name" value="Acetyl_CoA_COase_a_su"/>
</dbReference>
<evidence type="ECO:0000256" key="10">
    <source>
        <dbReference type="ARBA" id="ARBA00049152"/>
    </source>
</evidence>
<proteinExistence type="predicted"/>
<gene>
    <name evidence="12" type="ORF">CG710_002865</name>
</gene>
<dbReference type="InterPro" id="IPR029045">
    <property type="entry name" value="ClpP/crotonase-like_dom_sf"/>
</dbReference>
<dbReference type="PROSITE" id="PS50989">
    <property type="entry name" value="COA_CT_CTER"/>
    <property type="match status" value="1"/>
</dbReference>
<evidence type="ECO:0000256" key="1">
    <source>
        <dbReference type="ARBA" id="ARBA00004956"/>
    </source>
</evidence>
<dbReference type="PANTHER" id="PTHR42853">
    <property type="entry name" value="ACETYL-COENZYME A CARBOXYLASE CARBOXYL TRANSFERASE SUBUNIT ALPHA"/>
    <property type="match status" value="1"/>
</dbReference>
<evidence type="ECO:0000256" key="9">
    <source>
        <dbReference type="ARBA" id="ARBA00023160"/>
    </source>
</evidence>
<keyword evidence="4 12" id="KW-0808">Transferase</keyword>
<evidence type="ECO:0000256" key="6">
    <source>
        <dbReference type="ARBA" id="ARBA00022832"/>
    </source>
</evidence>
<dbReference type="OrthoDB" id="9808023at2"/>
<dbReference type="GO" id="GO:0003989">
    <property type="term" value="F:acetyl-CoA carboxylase activity"/>
    <property type="evidence" value="ECO:0007669"/>
    <property type="project" value="InterPro"/>
</dbReference>